<evidence type="ECO:0000313" key="10">
    <source>
        <dbReference type="EMBL" id="EFO99689.1"/>
    </source>
</evidence>
<dbReference type="GO" id="GO:0046872">
    <property type="term" value="F:metal ion binding"/>
    <property type="evidence" value="ECO:0007669"/>
    <property type="project" value="UniProtKB-UniRule"/>
</dbReference>
<dbReference type="Gene3D" id="1.10.1370.10">
    <property type="entry name" value="Neurolysin, domain 3"/>
    <property type="match status" value="1"/>
</dbReference>
<dbReference type="InterPro" id="IPR024077">
    <property type="entry name" value="Neurolysin/TOP_dom2"/>
</dbReference>
<keyword evidence="5 7" id="KW-0862">Zinc</keyword>
<proteinExistence type="inferred from homology"/>
<dbReference type="GO" id="GO:0006518">
    <property type="term" value="P:peptide metabolic process"/>
    <property type="evidence" value="ECO:0007669"/>
    <property type="project" value="TreeGrafter"/>
</dbReference>
<dbReference type="GO" id="GO:0004222">
    <property type="term" value="F:metalloendopeptidase activity"/>
    <property type="evidence" value="ECO:0007669"/>
    <property type="project" value="InterPro"/>
</dbReference>
<evidence type="ECO:0000256" key="1">
    <source>
        <dbReference type="ARBA" id="ARBA00006040"/>
    </source>
</evidence>
<comment type="similarity">
    <text evidence="1 7">Belongs to the peptidase M3 family.</text>
</comment>
<feature type="domain" description="Peptidase M3A/M3B catalytic" evidence="8">
    <location>
        <begin position="221"/>
        <end position="284"/>
    </location>
</feature>
<dbReference type="InterPro" id="IPR045666">
    <property type="entry name" value="OpdA_N"/>
</dbReference>
<dbReference type="STRING" id="31234.E3NVY0"/>
<dbReference type="Pfam" id="PF01432">
    <property type="entry name" value="Peptidase_M3"/>
    <property type="match status" value="1"/>
</dbReference>
<dbReference type="HOGENOM" id="CLU_001805_6_0_1"/>
<dbReference type="InterPro" id="IPR045090">
    <property type="entry name" value="Pept_M3A_M3B"/>
</dbReference>
<dbReference type="OrthoDB" id="5920549at2759"/>
<evidence type="ECO:0000259" key="9">
    <source>
        <dbReference type="Pfam" id="PF19310"/>
    </source>
</evidence>
<keyword evidence="4 7" id="KW-0378">Hydrolase</keyword>
<comment type="cofactor">
    <cofactor evidence="7">
        <name>Zn(2+)</name>
        <dbReference type="ChEBI" id="CHEBI:29105"/>
    </cofactor>
    <text evidence="7">Binds 1 zinc ion.</text>
</comment>
<dbReference type="PANTHER" id="PTHR11804:SF84">
    <property type="entry name" value="SACCHAROLYSIN"/>
    <property type="match status" value="1"/>
</dbReference>
<dbReference type="Proteomes" id="UP000008281">
    <property type="component" value="Unassembled WGS sequence"/>
</dbReference>
<keyword evidence="6 7" id="KW-0482">Metalloprotease</keyword>
<dbReference type="InterPro" id="IPR001567">
    <property type="entry name" value="Pept_M3A_M3B_dom"/>
</dbReference>
<evidence type="ECO:0000256" key="4">
    <source>
        <dbReference type="ARBA" id="ARBA00022801"/>
    </source>
</evidence>
<evidence type="ECO:0000256" key="3">
    <source>
        <dbReference type="ARBA" id="ARBA00022723"/>
    </source>
</evidence>
<evidence type="ECO:0000259" key="8">
    <source>
        <dbReference type="Pfam" id="PF01432"/>
    </source>
</evidence>
<keyword evidence="11" id="KW-1185">Reference proteome</keyword>
<dbReference type="GO" id="GO:0006508">
    <property type="term" value="P:proteolysis"/>
    <property type="evidence" value="ECO:0007669"/>
    <property type="project" value="UniProtKB-KW"/>
</dbReference>
<keyword evidence="3 7" id="KW-0479">Metal-binding</keyword>
<dbReference type="Pfam" id="PF19310">
    <property type="entry name" value="TOP_N"/>
    <property type="match status" value="1"/>
</dbReference>
<dbReference type="InParanoid" id="E3NVY0"/>
<dbReference type="eggNOG" id="KOG2089">
    <property type="taxonomic scope" value="Eukaryota"/>
</dbReference>
<name>E3NVY0_CAERE</name>
<dbReference type="SUPFAM" id="SSF55486">
    <property type="entry name" value="Metalloproteases ('zincins'), catalytic domain"/>
    <property type="match status" value="1"/>
</dbReference>
<reference evidence="10" key="1">
    <citation type="submission" date="2007-07" db="EMBL/GenBank/DDBJ databases">
        <title>PCAP assembly of the Caenorhabditis remanei genome.</title>
        <authorList>
            <consortium name="The Caenorhabditis remanei Sequencing Consortium"/>
            <person name="Wilson R.K."/>
        </authorList>
    </citation>
    <scope>NUCLEOTIDE SEQUENCE [LARGE SCALE GENOMIC DNA]</scope>
    <source>
        <strain evidence="10">PB4641</strain>
    </source>
</reference>
<organism evidence="11">
    <name type="scientific">Caenorhabditis remanei</name>
    <name type="common">Caenorhabditis vulgaris</name>
    <dbReference type="NCBI Taxonomy" id="31234"/>
    <lineage>
        <taxon>Eukaryota</taxon>
        <taxon>Metazoa</taxon>
        <taxon>Ecdysozoa</taxon>
        <taxon>Nematoda</taxon>
        <taxon>Chromadorea</taxon>
        <taxon>Rhabditida</taxon>
        <taxon>Rhabditina</taxon>
        <taxon>Rhabditomorpha</taxon>
        <taxon>Rhabditoidea</taxon>
        <taxon>Rhabditidae</taxon>
        <taxon>Peloderinae</taxon>
        <taxon>Caenorhabditis</taxon>
    </lineage>
</organism>
<evidence type="ECO:0000256" key="6">
    <source>
        <dbReference type="ARBA" id="ARBA00023049"/>
    </source>
</evidence>
<gene>
    <name evidence="10" type="ORF">CRE_23289</name>
</gene>
<evidence type="ECO:0000256" key="5">
    <source>
        <dbReference type="ARBA" id="ARBA00022833"/>
    </source>
</evidence>
<dbReference type="PANTHER" id="PTHR11804">
    <property type="entry name" value="PROTEASE M3 THIMET OLIGOPEPTIDASE-RELATED"/>
    <property type="match status" value="1"/>
</dbReference>
<evidence type="ECO:0000313" key="11">
    <source>
        <dbReference type="Proteomes" id="UP000008281"/>
    </source>
</evidence>
<accession>E3NVY0</accession>
<evidence type="ECO:0000256" key="7">
    <source>
        <dbReference type="RuleBase" id="RU003435"/>
    </source>
</evidence>
<evidence type="ECO:0000256" key="2">
    <source>
        <dbReference type="ARBA" id="ARBA00022670"/>
    </source>
</evidence>
<protein>
    <submittedName>
        <fullName evidence="10">Uncharacterized protein</fullName>
    </submittedName>
</protein>
<dbReference type="EMBL" id="DS271225">
    <property type="protein sequence ID" value="EFO99689.1"/>
    <property type="molecule type" value="Genomic_DNA"/>
</dbReference>
<sequence length="298" mass="33797">MTLEQATLPVPQFDQISLDQLKQNIEKAIQDGQNFLNDLVQVPESIQQQLAVIENVDSLENNMSESWGILSHLNAVMNNTETREVYQALLPGLSEYYTQIGQHVALFQTYQNVYDHAIFSDLPTAQQSAIKLALRDFKLSGVALEGEAKKRYAEISARLSQLSSDFSNHVLDSTQAYSKTLTTDQLKGLPQGSIELLKQYGQQRELDQPVATLDIPSYLAIMTYAEDRALREEIYHAYVTRASDQASDTQFDNAPVMVEILSLRQEMAKLLGFDNFAEYSLASKWHPMWPLLINFWLI</sequence>
<feature type="domain" description="Oligopeptidase A N-terminal" evidence="9">
    <location>
        <begin position="36"/>
        <end position="149"/>
    </location>
</feature>
<dbReference type="AlphaFoldDB" id="E3NVY0"/>
<keyword evidence="2 7" id="KW-0645">Protease</keyword>